<dbReference type="GO" id="GO:0004364">
    <property type="term" value="F:glutathione transferase activity"/>
    <property type="evidence" value="ECO:0007669"/>
    <property type="project" value="UniProtKB-UniRule"/>
</dbReference>
<gene>
    <name evidence="3" type="ORF">Pyn_19784</name>
</gene>
<dbReference type="Gene3D" id="3.40.30.10">
    <property type="entry name" value="Glutaredoxin"/>
    <property type="match status" value="1"/>
</dbReference>
<evidence type="ECO:0000259" key="2">
    <source>
        <dbReference type="PROSITE" id="PS50404"/>
    </source>
</evidence>
<name>A0A314Z7K4_PRUYE</name>
<comment type="caution">
    <text evidence="3">The sequence shown here is derived from an EMBL/GenBank/DDBJ whole genome shotgun (WGS) entry which is preliminary data.</text>
</comment>
<dbReference type="STRING" id="2094558.A0A314Z7K4"/>
<comment type="subcellular location">
    <subcellularLocation>
        <location evidence="1">Cytoplasm</location>
        <location evidence="1">Cytosol</location>
    </subcellularLocation>
</comment>
<accession>A0A314Z7K4</accession>
<comment type="function">
    <text evidence="1">Is involved in the conjugation of reduced glutathione to a wide number of exogenous and endogenous hydrophobic electrophiles.</text>
</comment>
<dbReference type="InterPro" id="IPR036249">
    <property type="entry name" value="Thioredoxin-like_sf"/>
</dbReference>
<organism evidence="3 4">
    <name type="scientific">Prunus yedoensis var. nudiflora</name>
    <dbReference type="NCBI Taxonomy" id="2094558"/>
    <lineage>
        <taxon>Eukaryota</taxon>
        <taxon>Viridiplantae</taxon>
        <taxon>Streptophyta</taxon>
        <taxon>Embryophyta</taxon>
        <taxon>Tracheophyta</taxon>
        <taxon>Spermatophyta</taxon>
        <taxon>Magnoliopsida</taxon>
        <taxon>eudicotyledons</taxon>
        <taxon>Gunneridae</taxon>
        <taxon>Pentapetalae</taxon>
        <taxon>rosids</taxon>
        <taxon>fabids</taxon>
        <taxon>Rosales</taxon>
        <taxon>Rosaceae</taxon>
        <taxon>Amygdaloideae</taxon>
        <taxon>Amygdaleae</taxon>
        <taxon>Prunus</taxon>
    </lineage>
</organism>
<dbReference type="Proteomes" id="UP000250321">
    <property type="component" value="Unassembled WGS sequence"/>
</dbReference>
<evidence type="ECO:0000313" key="3">
    <source>
        <dbReference type="EMBL" id="PQQ13118.1"/>
    </source>
</evidence>
<keyword evidence="4" id="KW-1185">Reference proteome</keyword>
<feature type="domain" description="GST N-terminal" evidence="2">
    <location>
        <begin position="4"/>
        <end position="66"/>
    </location>
</feature>
<dbReference type="EMBL" id="PJQY01000316">
    <property type="protein sequence ID" value="PQQ13118.1"/>
    <property type="molecule type" value="Genomic_DNA"/>
</dbReference>
<dbReference type="Pfam" id="PF02798">
    <property type="entry name" value="GST_N"/>
    <property type="match status" value="1"/>
</dbReference>
<protein>
    <recommendedName>
        <fullName evidence="1">Glutathione S-transferase</fullName>
        <ecNumber evidence="1">2.5.1.18</ecNumber>
    </recommendedName>
</protein>
<proteinExistence type="inferred from homology"/>
<dbReference type="PANTHER" id="PTHR11260">
    <property type="entry name" value="GLUTATHIONE S-TRANSFERASE, GST, SUPERFAMILY, GST DOMAIN CONTAINING"/>
    <property type="match status" value="1"/>
</dbReference>
<dbReference type="GO" id="GO:0006749">
    <property type="term" value="P:glutathione metabolic process"/>
    <property type="evidence" value="ECO:0007669"/>
    <property type="project" value="TreeGrafter"/>
</dbReference>
<keyword evidence="1" id="KW-0963">Cytoplasm</keyword>
<dbReference type="GO" id="GO:0005829">
    <property type="term" value="C:cytosol"/>
    <property type="evidence" value="ECO:0007669"/>
    <property type="project" value="UniProtKB-SubCell"/>
</dbReference>
<comment type="catalytic activity">
    <reaction evidence="1">
        <text>RX + glutathione = an S-substituted glutathione + a halide anion + H(+)</text>
        <dbReference type="Rhea" id="RHEA:16437"/>
        <dbReference type="ChEBI" id="CHEBI:15378"/>
        <dbReference type="ChEBI" id="CHEBI:16042"/>
        <dbReference type="ChEBI" id="CHEBI:17792"/>
        <dbReference type="ChEBI" id="CHEBI:57925"/>
        <dbReference type="ChEBI" id="CHEBI:90779"/>
        <dbReference type="EC" id="2.5.1.18"/>
    </reaction>
</comment>
<dbReference type="EC" id="2.5.1.18" evidence="1"/>
<comment type="similarity">
    <text evidence="1">Belongs to the GST superfamily.</text>
</comment>
<dbReference type="AlphaFoldDB" id="A0A314Z7K4"/>
<dbReference type="PROSITE" id="PS50404">
    <property type="entry name" value="GST_NTER"/>
    <property type="match status" value="1"/>
</dbReference>
<dbReference type="OrthoDB" id="202840at2759"/>
<reference evidence="3 4" key="1">
    <citation type="submission" date="2018-02" db="EMBL/GenBank/DDBJ databases">
        <title>Draft genome of wild Prunus yedoensis var. nudiflora.</title>
        <authorList>
            <person name="Baek S."/>
            <person name="Kim J.-H."/>
            <person name="Choi K."/>
            <person name="Kim G.-B."/>
            <person name="Cho A."/>
            <person name="Jang H."/>
            <person name="Shin C.-H."/>
            <person name="Yu H.-J."/>
            <person name="Mun J.-H."/>
        </authorList>
    </citation>
    <scope>NUCLEOTIDE SEQUENCE [LARGE SCALE GENOMIC DNA]</scope>
    <source>
        <strain evidence="4">cv. Jeju island</strain>
        <tissue evidence="3">Leaf</tissue>
    </source>
</reference>
<evidence type="ECO:0000313" key="4">
    <source>
        <dbReference type="Proteomes" id="UP000250321"/>
    </source>
</evidence>
<dbReference type="InterPro" id="IPR045073">
    <property type="entry name" value="Omega/Tau-like"/>
</dbReference>
<sequence>MADEEVVVLGFWPSMYGTRATIALEEKGVKYEYREEDLSNKSSLLLQMNPVFRFSSTTVNRSVSHS</sequence>
<dbReference type="PANTHER" id="PTHR11260:SF773">
    <property type="entry name" value="GLUTATHIONE S-TRANSFERASE U26"/>
    <property type="match status" value="1"/>
</dbReference>
<dbReference type="InterPro" id="IPR004045">
    <property type="entry name" value="Glutathione_S-Trfase_N"/>
</dbReference>
<dbReference type="SUPFAM" id="SSF52833">
    <property type="entry name" value="Thioredoxin-like"/>
    <property type="match status" value="1"/>
</dbReference>
<keyword evidence="1 3" id="KW-0808">Transferase</keyword>
<evidence type="ECO:0000256" key="1">
    <source>
        <dbReference type="RuleBase" id="RU369102"/>
    </source>
</evidence>